<dbReference type="EMBL" id="LJCR01000001">
    <property type="protein sequence ID" value="KPV55027.1"/>
    <property type="molecule type" value="Genomic_DNA"/>
</dbReference>
<dbReference type="Gene3D" id="2.70.40.10">
    <property type="match status" value="1"/>
</dbReference>
<accession>A0A0P9DNG8</accession>
<reference evidence="1 2" key="1">
    <citation type="submission" date="2015-09" db="EMBL/GenBank/DDBJ databases">
        <title>Draft genome sequence of Kouleothrix aurantiaca JCM 19913.</title>
        <authorList>
            <person name="Hemp J."/>
        </authorList>
    </citation>
    <scope>NUCLEOTIDE SEQUENCE [LARGE SCALE GENOMIC DNA]</scope>
    <source>
        <strain evidence="1 2">COM-B</strain>
    </source>
</reference>
<proteinExistence type="predicted"/>
<sequence>MLGQAQLAASLAAGLLVCDPAPSAITAAHLDLHLGRYYWKPRSITSIARALNGFHVAGEASTKKVTPVVDVATADPIKCYTLYDSRDTPITIGPRAMILGHTLEAVGSTVRSLHPQLRPNPMIIAWGLVLHSGVQQHGIWTLALYNRNDWALTIPPHARIAMMEFLAVDDESQERTVWDATLWSPETMLDHMHTW</sequence>
<keyword evidence="2" id="KW-1185">Reference proteome</keyword>
<dbReference type="AlphaFoldDB" id="A0A0P9DNG8"/>
<organism evidence="1 2">
    <name type="scientific">Kouleothrix aurantiaca</name>
    <dbReference type="NCBI Taxonomy" id="186479"/>
    <lineage>
        <taxon>Bacteria</taxon>
        <taxon>Bacillati</taxon>
        <taxon>Chloroflexota</taxon>
        <taxon>Chloroflexia</taxon>
        <taxon>Chloroflexales</taxon>
        <taxon>Roseiflexineae</taxon>
        <taxon>Roseiflexaceae</taxon>
        <taxon>Kouleothrix</taxon>
    </lineage>
</organism>
<gene>
    <name evidence="1" type="ORF">SE17_00035</name>
</gene>
<protein>
    <recommendedName>
        <fullName evidence="3">dUTPase-like domain-containing protein</fullName>
    </recommendedName>
</protein>
<name>A0A0P9DNG8_9CHLR</name>
<evidence type="ECO:0008006" key="3">
    <source>
        <dbReference type="Google" id="ProtNLM"/>
    </source>
</evidence>
<evidence type="ECO:0000313" key="1">
    <source>
        <dbReference type="EMBL" id="KPV55027.1"/>
    </source>
</evidence>
<dbReference type="InterPro" id="IPR036157">
    <property type="entry name" value="dUTPase-like_sf"/>
</dbReference>
<dbReference type="Proteomes" id="UP000050509">
    <property type="component" value="Unassembled WGS sequence"/>
</dbReference>
<comment type="caution">
    <text evidence="1">The sequence shown here is derived from an EMBL/GenBank/DDBJ whole genome shotgun (WGS) entry which is preliminary data.</text>
</comment>
<evidence type="ECO:0000313" key="2">
    <source>
        <dbReference type="Proteomes" id="UP000050509"/>
    </source>
</evidence>
<dbReference type="SUPFAM" id="SSF51283">
    <property type="entry name" value="dUTPase-like"/>
    <property type="match status" value="1"/>
</dbReference>